<dbReference type="InterPro" id="IPR036259">
    <property type="entry name" value="MFS_trans_sf"/>
</dbReference>
<organism evidence="8 9">
    <name type="scientific">Actinoallomurus liliacearum</name>
    <dbReference type="NCBI Taxonomy" id="1080073"/>
    <lineage>
        <taxon>Bacteria</taxon>
        <taxon>Bacillati</taxon>
        <taxon>Actinomycetota</taxon>
        <taxon>Actinomycetes</taxon>
        <taxon>Streptosporangiales</taxon>
        <taxon>Thermomonosporaceae</taxon>
        <taxon>Actinoallomurus</taxon>
    </lineage>
</organism>
<dbReference type="PANTHER" id="PTHR43124">
    <property type="entry name" value="PURINE EFFLUX PUMP PBUE"/>
    <property type="match status" value="1"/>
</dbReference>
<feature type="transmembrane region" description="Helical" evidence="6">
    <location>
        <begin position="216"/>
        <end position="239"/>
    </location>
</feature>
<keyword evidence="5 6" id="KW-0472">Membrane</keyword>
<dbReference type="PANTHER" id="PTHR43124:SF3">
    <property type="entry name" value="CHLORAMPHENICOL EFFLUX PUMP RV0191"/>
    <property type="match status" value="1"/>
</dbReference>
<comment type="caution">
    <text evidence="8">The sequence shown here is derived from an EMBL/GenBank/DDBJ whole genome shotgun (WGS) entry which is preliminary data.</text>
</comment>
<dbReference type="RefSeq" id="WP_345354841.1">
    <property type="nucleotide sequence ID" value="NZ_BAABHJ010000008.1"/>
</dbReference>
<feature type="transmembrane region" description="Helical" evidence="6">
    <location>
        <begin position="282"/>
        <end position="301"/>
    </location>
</feature>
<dbReference type="Proteomes" id="UP001500212">
    <property type="component" value="Unassembled WGS sequence"/>
</dbReference>
<dbReference type="InterPro" id="IPR011701">
    <property type="entry name" value="MFS"/>
</dbReference>
<proteinExistence type="predicted"/>
<keyword evidence="4 6" id="KW-1133">Transmembrane helix</keyword>
<feature type="transmembrane region" description="Helical" evidence="6">
    <location>
        <begin position="145"/>
        <end position="170"/>
    </location>
</feature>
<evidence type="ECO:0000256" key="2">
    <source>
        <dbReference type="ARBA" id="ARBA00022475"/>
    </source>
</evidence>
<evidence type="ECO:0000256" key="5">
    <source>
        <dbReference type="ARBA" id="ARBA00023136"/>
    </source>
</evidence>
<feature type="transmembrane region" description="Helical" evidence="6">
    <location>
        <begin position="307"/>
        <end position="334"/>
    </location>
</feature>
<feature type="transmembrane region" description="Helical" evidence="6">
    <location>
        <begin position="107"/>
        <end position="124"/>
    </location>
</feature>
<dbReference type="SUPFAM" id="SSF103473">
    <property type="entry name" value="MFS general substrate transporter"/>
    <property type="match status" value="1"/>
</dbReference>
<dbReference type="PROSITE" id="PS50850">
    <property type="entry name" value="MFS"/>
    <property type="match status" value="1"/>
</dbReference>
<feature type="transmembrane region" description="Helical" evidence="6">
    <location>
        <begin position="251"/>
        <end position="270"/>
    </location>
</feature>
<dbReference type="InterPro" id="IPR050189">
    <property type="entry name" value="MFS_Efflux_Transporters"/>
</dbReference>
<evidence type="ECO:0000313" key="8">
    <source>
        <dbReference type="EMBL" id="GAA4608920.1"/>
    </source>
</evidence>
<gene>
    <name evidence="8" type="ORF">GCM10023195_35460</name>
</gene>
<name>A0ABP8TKQ1_9ACTN</name>
<feature type="transmembrane region" description="Helical" evidence="6">
    <location>
        <begin position="176"/>
        <end position="195"/>
    </location>
</feature>
<feature type="transmembrane region" description="Helical" evidence="6">
    <location>
        <begin position="346"/>
        <end position="366"/>
    </location>
</feature>
<dbReference type="Gene3D" id="1.20.1250.20">
    <property type="entry name" value="MFS general substrate transporter like domains"/>
    <property type="match status" value="2"/>
</dbReference>
<dbReference type="Pfam" id="PF07690">
    <property type="entry name" value="MFS_1"/>
    <property type="match status" value="1"/>
</dbReference>
<dbReference type="EMBL" id="BAABHJ010000008">
    <property type="protein sequence ID" value="GAA4608920.1"/>
    <property type="molecule type" value="Genomic_DNA"/>
</dbReference>
<evidence type="ECO:0000259" key="7">
    <source>
        <dbReference type="PROSITE" id="PS50850"/>
    </source>
</evidence>
<feature type="transmembrane region" description="Helical" evidence="6">
    <location>
        <begin position="372"/>
        <end position="393"/>
    </location>
</feature>
<comment type="subcellular location">
    <subcellularLocation>
        <location evidence="1">Cell membrane</location>
        <topology evidence="1">Multi-pass membrane protein</topology>
    </subcellularLocation>
</comment>
<reference evidence="9" key="1">
    <citation type="journal article" date="2019" name="Int. J. Syst. Evol. Microbiol.">
        <title>The Global Catalogue of Microorganisms (GCM) 10K type strain sequencing project: providing services to taxonomists for standard genome sequencing and annotation.</title>
        <authorList>
            <consortium name="The Broad Institute Genomics Platform"/>
            <consortium name="The Broad Institute Genome Sequencing Center for Infectious Disease"/>
            <person name="Wu L."/>
            <person name="Ma J."/>
        </authorList>
    </citation>
    <scope>NUCLEOTIDE SEQUENCE [LARGE SCALE GENOMIC DNA]</scope>
    <source>
        <strain evidence="9">JCM 17938</strain>
    </source>
</reference>
<dbReference type="InterPro" id="IPR020846">
    <property type="entry name" value="MFS_dom"/>
</dbReference>
<feature type="domain" description="Major facilitator superfamily (MFS) profile" evidence="7">
    <location>
        <begin position="20"/>
        <end position="397"/>
    </location>
</feature>
<sequence>MTTTLTRGQPTRTPVRRWPAVVAAALAATVAVMPGFAVGALAPAIEADLHVSRTAVGLVISAFYAATAVGSPIAKRVAARLPTPAVFAVAAVVACAVMLAVSQADDLATMTAVLVVGGLTNGLVQPAAGRLIAARVPEHRRALAAGAIGAALGAATLVPGLLVALVLPGYGWRTAMLIAGLIALVPVALTPLTGVPRAAGPAGAGQVATRRGINGVLVLWASAAALSATGNNAVATYFIQLGTRSGLPATVTGNLLSLSALLAVAVRLGAGALTDRAPHRNPAVITMMMLTGGLGLMLIAIGTPVTFVFGSALAFSAGWGWTGLLLATTLRLVARKAENAGHTVQIGIYTGATVAPYAFAGLAGAYGFTGAALIAATAAFAGAAAMTAGALLARRIE</sequence>
<accession>A0ABP8TKQ1</accession>
<feature type="transmembrane region" description="Helical" evidence="6">
    <location>
        <begin position="21"/>
        <end position="42"/>
    </location>
</feature>
<keyword evidence="2" id="KW-1003">Cell membrane</keyword>
<evidence type="ECO:0000256" key="4">
    <source>
        <dbReference type="ARBA" id="ARBA00022989"/>
    </source>
</evidence>
<keyword evidence="9" id="KW-1185">Reference proteome</keyword>
<evidence type="ECO:0000313" key="9">
    <source>
        <dbReference type="Proteomes" id="UP001500212"/>
    </source>
</evidence>
<feature type="transmembrane region" description="Helical" evidence="6">
    <location>
        <begin position="81"/>
        <end position="101"/>
    </location>
</feature>
<feature type="transmembrane region" description="Helical" evidence="6">
    <location>
        <begin position="54"/>
        <end position="74"/>
    </location>
</feature>
<evidence type="ECO:0000256" key="3">
    <source>
        <dbReference type="ARBA" id="ARBA00022692"/>
    </source>
</evidence>
<evidence type="ECO:0000256" key="6">
    <source>
        <dbReference type="SAM" id="Phobius"/>
    </source>
</evidence>
<keyword evidence="3 6" id="KW-0812">Transmembrane</keyword>
<evidence type="ECO:0000256" key="1">
    <source>
        <dbReference type="ARBA" id="ARBA00004651"/>
    </source>
</evidence>
<protein>
    <recommendedName>
        <fullName evidence="7">Major facilitator superfamily (MFS) profile domain-containing protein</fullName>
    </recommendedName>
</protein>